<protein>
    <submittedName>
        <fullName evidence="2">Flagellar associated protein</fullName>
    </submittedName>
</protein>
<keyword evidence="2" id="KW-0966">Cell projection</keyword>
<dbReference type="OrthoDB" id="10265862at2759"/>
<sequence length="393" mass="46388">MYRMPEEIAVKVLVEGEVKEMSIKLERFEGTKVFQGGYRHRGTGRLFHHASTQFGQRERPVKNTDHLRTRDTQTCKIKTTTMQTTNECGTQMARKDMHLDDGCDTFKIAGEYRTAGEYWRVRERKTVTIQRFWRGFSARSRVWCRREEKWALEEKEMEEVAEEEGKRTQEKQREMQRRMNPSTVQDFEVLYNELDQWREAETKSIKQAEVGERRKLALRELLHKETRLLQTIDRLKITAAHEGKERRTRRMLELMSASKQWEMGDGEVSEIHTPWTNRARDLQDMYEALEAPLLSVEERLDVLLHLKWTVSEFDCRLTRDIAELVDREADLLSRGRGEASLRPLRQRIRNLFLRFAETPDFNPEASRFIRVPPKYGKLTDEGMVGLTGVVSCK</sequence>
<evidence type="ECO:0000259" key="1">
    <source>
        <dbReference type="Pfam" id="PF25805"/>
    </source>
</evidence>
<dbReference type="PANTHER" id="PTHR21074">
    <property type="entry name" value="IQ AND UBIQUITIN-LIKE DOMAIN-CONTAINING PROTEIN"/>
    <property type="match status" value="1"/>
</dbReference>
<dbReference type="Proteomes" id="UP000002630">
    <property type="component" value="Linkage Group LG27"/>
</dbReference>
<dbReference type="InParanoid" id="D8LCF8"/>
<organism evidence="2 3">
    <name type="scientific">Ectocarpus siliculosus</name>
    <name type="common">Brown alga</name>
    <name type="synonym">Conferva siliculosa</name>
    <dbReference type="NCBI Taxonomy" id="2880"/>
    <lineage>
        <taxon>Eukaryota</taxon>
        <taxon>Sar</taxon>
        <taxon>Stramenopiles</taxon>
        <taxon>Ochrophyta</taxon>
        <taxon>PX clade</taxon>
        <taxon>Phaeophyceae</taxon>
        <taxon>Ectocarpales</taxon>
        <taxon>Ectocarpaceae</taxon>
        <taxon>Ectocarpus</taxon>
    </lineage>
</organism>
<dbReference type="STRING" id="2880.D8LCF8"/>
<feature type="domain" description="IQ motif and ubiquitin-like" evidence="1">
    <location>
        <begin position="242"/>
        <end position="376"/>
    </location>
</feature>
<accession>D8LCF8</accession>
<dbReference type="EMBL" id="FN649752">
    <property type="protein sequence ID" value="CBN78194.1"/>
    <property type="molecule type" value="Genomic_DNA"/>
</dbReference>
<evidence type="ECO:0000313" key="3">
    <source>
        <dbReference type="Proteomes" id="UP000002630"/>
    </source>
</evidence>
<reference evidence="2 3" key="1">
    <citation type="journal article" date="2010" name="Nature">
        <title>The Ectocarpus genome and the independent evolution of multicellularity in brown algae.</title>
        <authorList>
            <person name="Cock J.M."/>
            <person name="Sterck L."/>
            <person name="Rouze P."/>
            <person name="Scornet D."/>
            <person name="Allen A.E."/>
            <person name="Amoutzias G."/>
            <person name="Anthouard V."/>
            <person name="Artiguenave F."/>
            <person name="Aury J.M."/>
            <person name="Badger J.H."/>
            <person name="Beszteri B."/>
            <person name="Billiau K."/>
            <person name="Bonnet E."/>
            <person name="Bothwell J.H."/>
            <person name="Bowler C."/>
            <person name="Boyen C."/>
            <person name="Brownlee C."/>
            <person name="Carrano C.J."/>
            <person name="Charrier B."/>
            <person name="Cho G.Y."/>
            <person name="Coelho S.M."/>
            <person name="Collen J."/>
            <person name="Corre E."/>
            <person name="Da Silva C."/>
            <person name="Delage L."/>
            <person name="Delaroque N."/>
            <person name="Dittami S.M."/>
            <person name="Doulbeau S."/>
            <person name="Elias M."/>
            <person name="Farnham G."/>
            <person name="Gachon C.M."/>
            <person name="Gschloessl B."/>
            <person name="Heesch S."/>
            <person name="Jabbari K."/>
            <person name="Jubin C."/>
            <person name="Kawai H."/>
            <person name="Kimura K."/>
            <person name="Kloareg B."/>
            <person name="Kupper F.C."/>
            <person name="Lang D."/>
            <person name="Le Bail A."/>
            <person name="Leblanc C."/>
            <person name="Lerouge P."/>
            <person name="Lohr M."/>
            <person name="Lopez P.J."/>
            <person name="Martens C."/>
            <person name="Maumus F."/>
            <person name="Michel G."/>
            <person name="Miranda-Saavedra D."/>
            <person name="Morales J."/>
            <person name="Moreau H."/>
            <person name="Motomura T."/>
            <person name="Nagasato C."/>
            <person name="Napoli C.A."/>
            <person name="Nelson D.R."/>
            <person name="Nyvall-Collen P."/>
            <person name="Peters A.F."/>
            <person name="Pommier C."/>
            <person name="Potin P."/>
            <person name="Poulain J."/>
            <person name="Quesneville H."/>
            <person name="Read B."/>
            <person name="Rensing S.A."/>
            <person name="Ritter A."/>
            <person name="Rousvoal S."/>
            <person name="Samanta M."/>
            <person name="Samson G."/>
            <person name="Schroeder D.C."/>
            <person name="Segurens B."/>
            <person name="Strittmatter M."/>
            <person name="Tonon T."/>
            <person name="Tregear J.W."/>
            <person name="Valentin K."/>
            <person name="von Dassow P."/>
            <person name="Yamagishi T."/>
            <person name="Van de Peer Y."/>
            <person name="Wincker P."/>
        </authorList>
    </citation>
    <scope>NUCLEOTIDE SEQUENCE [LARGE SCALE GENOMIC DNA]</scope>
    <source>
        <strain evidence="3">Ec32 / CCAP1310/4</strain>
    </source>
</reference>
<keyword evidence="3" id="KW-1185">Reference proteome</keyword>
<dbReference type="EMBL" id="FN647715">
    <property type="protein sequence ID" value="CBN78194.1"/>
    <property type="molecule type" value="Genomic_DNA"/>
</dbReference>
<evidence type="ECO:0000313" key="2">
    <source>
        <dbReference type="EMBL" id="CBN78194.1"/>
    </source>
</evidence>
<dbReference type="eggNOG" id="ENOG502QRQT">
    <property type="taxonomic scope" value="Eukaryota"/>
</dbReference>
<keyword evidence="2" id="KW-0969">Cilium</keyword>
<dbReference type="Pfam" id="PF25805">
    <property type="entry name" value="IQUB"/>
    <property type="match status" value="1"/>
</dbReference>
<proteinExistence type="predicted"/>
<dbReference type="PROSITE" id="PS50096">
    <property type="entry name" value="IQ"/>
    <property type="match status" value="1"/>
</dbReference>
<dbReference type="InterPro" id="IPR057887">
    <property type="entry name" value="IQUB_helical"/>
</dbReference>
<dbReference type="InterPro" id="IPR037695">
    <property type="entry name" value="IQUB"/>
</dbReference>
<keyword evidence="2" id="KW-0282">Flagellum</keyword>
<dbReference type="PANTHER" id="PTHR21074:SF0">
    <property type="entry name" value="IQ AND UBIQUITIN-LIKE DOMAIN-CONTAINING PROTEIN"/>
    <property type="match status" value="1"/>
</dbReference>
<name>D8LCF8_ECTSI</name>
<gene>
    <name evidence="2" type="ORF">Esi_0103_0040</name>
</gene>
<dbReference type="OMA" id="TVQEFDC"/>
<dbReference type="AlphaFoldDB" id="D8LCF8"/>